<dbReference type="PANTHER" id="PTHR43585">
    <property type="entry name" value="FUMIPYRROLE BIOSYNTHESIS PROTEIN C"/>
    <property type="match status" value="1"/>
</dbReference>
<dbReference type="InterPro" id="IPR052032">
    <property type="entry name" value="ATP-dep_AA_Ligase"/>
</dbReference>
<sequence>MDREMSNETPAGEAKKKIFVVGADDYNLSLIEKIPGAQTWELVRTLEWSDCQPPSGRIDFDELYERAKSIIDDQGGKPDAIIGYLDFPVTSLVSLLRRDYGMPGASPQAVARVEHKYWARLKQKEIFPEETPEFRAINPFEPENSKRKAPDYPFWLKPVKGHSSVLGFMVEDDGDFDEALHACRQKIHLIGEPFNAFLDHLEDTSEIDGIDGNFAVAEQLISAPRQFTLEGYVWQGETRIYGAVESLREGKHESSFSRYQYPADLPDDVIARASDIAAKMMDAIGYDGSPFNVEFFHDPGSGALHLLEINARISKSHSPLFHMVDGAAHQKVAIELSMGMEPDMPKGRGKDAVAGKFMLRSFEADGIVKRVPSADEIAELKRILPDIDANVLVQKDERLSDMFYQDSYSYELADVFLGGHDEEMLEDAYNRVLDSLPIHIKPLPASS</sequence>
<dbReference type="EMBL" id="SRXW01000001">
    <property type="protein sequence ID" value="TGY90609.1"/>
    <property type="molecule type" value="Genomic_DNA"/>
</dbReference>
<organism evidence="6 7">
    <name type="scientific">Marinicauda algicola</name>
    <dbReference type="NCBI Taxonomy" id="2029849"/>
    <lineage>
        <taxon>Bacteria</taxon>
        <taxon>Pseudomonadati</taxon>
        <taxon>Pseudomonadota</taxon>
        <taxon>Alphaproteobacteria</taxon>
        <taxon>Maricaulales</taxon>
        <taxon>Maricaulaceae</taxon>
        <taxon>Marinicauda</taxon>
    </lineage>
</organism>
<keyword evidence="7" id="KW-1185">Reference proteome</keyword>
<evidence type="ECO:0000256" key="4">
    <source>
        <dbReference type="PROSITE-ProRule" id="PRU00409"/>
    </source>
</evidence>
<keyword evidence="2 4" id="KW-0547">Nucleotide-binding</keyword>
<keyword evidence="1" id="KW-0436">Ligase</keyword>
<evidence type="ECO:0000256" key="2">
    <source>
        <dbReference type="ARBA" id="ARBA00022741"/>
    </source>
</evidence>
<feature type="domain" description="ATP-grasp" evidence="5">
    <location>
        <begin position="124"/>
        <end position="338"/>
    </location>
</feature>
<dbReference type="AlphaFoldDB" id="A0A4V3RYJ4"/>
<dbReference type="GO" id="GO:0016874">
    <property type="term" value="F:ligase activity"/>
    <property type="evidence" value="ECO:0007669"/>
    <property type="project" value="UniProtKB-KW"/>
</dbReference>
<gene>
    <name evidence="6" type="ORF">E5163_05685</name>
</gene>
<dbReference type="PANTHER" id="PTHR43585:SF2">
    <property type="entry name" value="ATP-GRASP ENZYME FSQD"/>
    <property type="match status" value="1"/>
</dbReference>
<evidence type="ECO:0000256" key="3">
    <source>
        <dbReference type="ARBA" id="ARBA00022840"/>
    </source>
</evidence>
<accession>A0A4V3RYJ4</accession>
<dbReference type="PROSITE" id="PS50975">
    <property type="entry name" value="ATP_GRASP"/>
    <property type="match status" value="1"/>
</dbReference>
<evidence type="ECO:0000259" key="5">
    <source>
        <dbReference type="PROSITE" id="PS50975"/>
    </source>
</evidence>
<dbReference type="Gene3D" id="3.30.470.20">
    <property type="entry name" value="ATP-grasp fold, B domain"/>
    <property type="match status" value="1"/>
</dbReference>
<dbReference type="SUPFAM" id="SSF56059">
    <property type="entry name" value="Glutathione synthetase ATP-binding domain-like"/>
    <property type="match status" value="1"/>
</dbReference>
<comment type="caution">
    <text evidence="6">The sequence shown here is derived from an EMBL/GenBank/DDBJ whole genome shotgun (WGS) entry which is preliminary data.</text>
</comment>
<name>A0A4V3RYJ4_9PROT</name>
<protein>
    <submittedName>
        <fullName evidence="6">ATP-grasp domain-containing protein</fullName>
    </submittedName>
</protein>
<reference evidence="6 7" key="1">
    <citation type="journal article" date="2017" name="Int. J. Syst. Evol. Microbiol.">
        <title>Marinicauda algicola sp. nov., isolated from a marine red alga Rhodosorus marinus.</title>
        <authorList>
            <person name="Jeong S.E."/>
            <person name="Jeon S.H."/>
            <person name="Chun B.H."/>
            <person name="Kim D.W."/>
            <person name="Jeon C.O."/>
        </authorList>
    </citation>
    <scope>NUCLEOTIDE SEQUENCE [LARGE SCALE GENOMIC DNA]</scope>
    <source>
        <strain evidence="6 7">JCM 31718</strain>
    </source>
</reference>
<evidence type="ECO:0000313" key="6">
    <source>
        <dbReference type="EMBL" id="TGY90609.1"/>
    </source>
</evidence>
<keyword evidence="3 4" id="KW-0067">ATP-binding</keyword>
<dbReference type="Proteomes" id="UP000308054">
    <property type="component" value="Unassembled WGS sequence"/>
</dbReference>
<evidence type="ECO:0000313" key="7">
    <source>
        <dbReference type="Proteomes" id="UP000308054"/>
    </source>
</evidence>
<dbReference type="InterPro" id="IPR011761">
    <property type="entry name" value="ATP-grasp"/>
</dbReference>
<dbReference type="Pfam" id="PF13535">
    <property type="entry name" value="ATP-grasp_4"/>
    <property type="match status" value="1"/>
</dbReference>
<dbReference type="GO" id="GO:0005524">
    <property type="term" value="F:ATP binding"/>
    <property type="evidence" value="ECO:0007669"/>
    <property type="project" value="UniProtKB-UniRule"/>
</dbReference>
<dbReference type="GO" id="GO:0046872">
    <property type="term" value="F:metal ion binding"/>
    <property type="evidence" value="ECO:0007669"/>
    <property type="project" value="InterPro"/>
</dbReference>
<evidence type="ECO:0000256" key="1">
    <source>
        <dbReference type="ARBA" id="ARBA00022598"/>
    </source>
</evidence>
<proteinExistence type="predicted"/>